<dbReference type="Proteomes" id="UP000263377">
    <property type="component" value="Unassembled WGS sequence"/>
</dbReference>
<dbReference type="GO" id="GO:0016705">
    <property type="term" value="F:oxidoreductase activity, acting on paired donors, with incorporation or reduction of molecular oxygen"/>
    <property type="evidence" value="ECO:0007669"/>
    <property type="project" value="InterPro"/>
</dbReference>
<dbReference type="GO" id="GO:0020037">
    <property type="term" value="F:heme binding"/>
    <property type="evidence" value="ECO:0007669"/>
    <property type="project" value="InterPro"/>
</dbReference>
<reference evidence="3 4" key="1">
    <citation type="submission" date="2018-08" db="EMBL/GenBank/DDBJ databases">
        <title>Diversity &amp; Physiological Properties of Lignin-Decomposing Actinobacteria from Soil.</title>
        <authorList>
            <person name="Roh S.G."/>
            <person name="Kim S.B."/>
        </authorList>
    </citation>
    <scope>NUCLEOTIDE SEQUENCE [LARGE SCALE GENOMIC DNA]</scope>
    <source>
        <strain evidence="3 4">MMS17-GH009</strain>
    </source>
</reference>
<evidence type="ECO:0000256" key="2">
    <source>
        <dbReference type="RuleBase" id="RU000461"/>
    </source>
</evidence>
<comment type="caution">
    <text evidence="3">The sequence shown here is derived from an EMBL/GenBank/DDBJ whole genome shotgun (WGS) entry which is preliminary data.</text>
</comment>
<keyword evidence="4" id="KW-1185">Reference proteome</keyword>
<dbReference type="GO" id="GO:0005506">
    <property type="term" value="F:iron ion binding"/>
    <property type="evidence" value="ECO:0007669"/>
    <property type="project" value="InterPro"/>
</dbReference>
<keyword evidence="2" id="KW-0503">Monooxygenase</keyword>
<organism evidence="3 4">
    <name type="scientific">Kitasatospora xanthocidica</name>
    <dbReference type="NCBI Taxonomy" id="83382"/>
    <lineage>
        <taxon>Bacteria</taxon>
        <taxon>Bacillati</taxon>
        <taxon>Actinomycetota</taxon>
        <taxon>Actinomycetes</taxon>
        <taxon>Kitasatosporales</taxon>
        <taxon>Streptomycetaceae</taxon>
        <taxon>Kitasatospora</taxon>
    </lineage>
</organism>
<dbReference type="AlphaFoldDB" id="A0A372ZRB4"/>
<dbReference type="PANTHER" id="PTHR46696">
    <property type="entry name" value="P450, PUTATIVE (EUROFUNG)-RELATED"/>
    <property type="match status" value="1"/>
</dbReference>
<proteinExistence type="inferred from homology"/>
<dbReference type="PRINTS" id="PR00359">
    <property type="entry name" value="BP450"/>
</dbReference>
<dbReference type="EMBL" id="QVIG01000001">
    <property type="protein sequence ID" value="RGD58426.1"/>
    <property type="molecule type" value="Genomic_DNA"/>
</dbReference>
<evidence type="ECO:0000256" key="1">
    <source>
        <dbReference type="ARBA" id="ARBA00010617"/>
    </source>
</evidence>
<name>A0A372ZRB4_9ACTN</name>
<keyword evidence="2" id="KW-0479">Metal-binding</keyword>
<sequence length="155" mass="17298">MARVRVALRAWWRTPAAMRVCPARRRASLTADGATRTVDVPEGFRRTATRDVELGGRAIRRGDKVVVYHASANRDGAVFPDPDRFDVTRSPNDHVSFGYGPHFCLGAQLARLQLRSALRCLVERLPGLGLVPGRPPRRLVSNFQNGLKSLWVQWG</sequence>
<keyword evidence="2" id="KW-0349">Heme</keyword>
<dbReference type="InterPro" id="IPR002397">
    <property type="entry name" value="Cyt_P450_B"/>
</dbReference>
<dbReference type="InterPro" id="IPR036396">
    <property type="entry name" value="Cyt_P450_sf"/>
</dbReference>
<dbReference type="InterPro" id="IPR001128">
    <property type="entry name" value="Cyt_P450"/>
</dbReference>
<dbReference type="Pfam" id="PF00067">
    <property type="entry name" value="p450"/>
    <property type="match status" value="1"/>
</dbReference>
<accession>A0A372ZRB4</accession>
<dbReference type="Gene3D" id="1.10.630.10">
    <property type="entry name" value="Cytochrome P450"/>
    <property type="match status" value="1"/>
</dbReference>
<dbReference type="InterPro" id="IPR017972">
    <property type="entry name" value="Cyt_P450_CS"/>
</dbReference>
<gene>
    <name evidence="3" type="ORF">DR950_12080</name>
</gene>
<dbReference type="SUPFAM" id="SSF48264">
    <property type="entry name" value="Cytochrome P450"/>
    <property type="match status" value="1"/>
</dbReference>
<evidence type="ECO:0000313" key="3">
    <source>
        <dbReference type="EMBL" id="RGD58426.1"/>
    </source>
</evidence>
<keyword evidence="2" id="KW-0408">Iron</keyword>
<dbReference type="GO" id="GO:0004497">
    <property type="term" value="F:monooxygenase activity"/>
    <property type="evidence" value="ECO:0007669"/>
    <property type="project" value="UniProtKB-KW"/>
</dbReference>
<comment type="similarity">
    <text evidence="1 2">Belongs to the cytochrome P450 family.</text>
</comment>
<evidence type="ECO:0000313" key="4">
    <source>
        <dbReference type="Proteomes" id="UP000263377"/>
    </source>
</evidence>
<dbReference type="PROSITE" id="PS00086">
    <property type="entry name" value="CYTOCHROME_P450"/>
    <property type="match status" value="1"/>
</dbReference>
<protein>
    <submittedName>
        <fullName evidence="3">Cytochrome P450</fullName>
    </submittedName>
</protein>
<keyword evidence="2" id="KW-0560">Oxidoreductase</keyword>
<dbReference type="PANTHER" id="PTHR46696:SF1">
    <property type="entry name" value="CYTOCHROME P450 YJIB-RELATED"/>
    <property type="match status" value="1"/>
</dbReference>